<dbReference type="EMBL" id="JAUSSU010000007">
    <property type="protein sequence ID" value="MDQ0114408.1"/>
    <property type="molecule type" value="Genomic_DNA"/>
</dbReference>
<organism evidence="1 2">
    <name type="scientific">Paenibacillus harenae</name>
    <dbReference type="NCBI Taxonomy" id="306543"/>
    <lineage>
        <taxon>Bacteria</taxon>
        <taxon>Bacillati</taxon>
        <taxon>Bacillota</taxon>
        <taxon>Bacilli</taxon>
        <taxon>Bacillales</taxon>
        <taxon>Paenibacillaceae</taxon>
        <taxon>Paenibacillus</taxon>
    </lineage>
</organism>
<comment type="caution">
    <text evidence="1">The sequence shown here is derived from an EMBL/GenBank/DDBJ whole genome shotgun (WGS) entry which is preliminary data.</text>
</comment>
<reference evidence="1 2" key="1">
    <citation type="submission" date="2023-07" db="EMBL/GenBank/DDBJ databases">
        <title>Sorghum-associated microbial communities from plants grown in Nebraska, USA.</title>
        <authorList>
            <person name="Schachtman D."/>
        </authorList>
    </citation>
    <scope>NUCLEOTIDE SEQUENCE [LARGE SCALE GENOMIC DNA]</scope>
    <source>
        <strain evidence="1 2">CC482</strain>
    </source>
</reference>
<name>A0ABT9U4C0_PAEHA</name>
<evidence type="ECO:0008006" key="3">
    <source>
        <dbReference type="Google" id="ProtNLM"/>
    </source>
</evidence>
<accession>A0ABT9U4C0</accession>
<evidence type="ECO:0000313" key="1">
    <source>
        <dbReference type="EMBL" id="MDQ0114408.1"/>
    </source>
</evidence>
<evidence type="ECO:0000313" key="2">
    <source>
        <dbReference type="Proteomes" id="UP001229346"/>
    </source>
</evidence>
<gene>
    <name evidence="1" type="ORF">J2T15_003863</name>
</gene>
<proteinExistence type="predicted"/>
<keyword evidence="2" id="KW-1185">Reference proteome</keyword>
<protein>
    <recommendedName>
        <fullName evidence="3">Nucleoside-diphosphate sugar epimerase</fullName>
    </recommendedName>
</protein>
<dbReference type="RefSeq" id="WP_307205740.1">
    <property type="nucleotide sequence ID" value="NZ_JAUSST010000001.1"/>
</dbReference>
<sequence>MQNLISEMVEHMAHSSGELARVLEAERYVAVRMSDIVQVIPDKMPSFDGGVTAIVDNTQAMGQNLVAYLNSIADLQETMAAQLSILIRELKEAEEE</sequence>
<dbReference type="Proteomes" id="UP001229346">
    <property type="component" value="Unassembled WGS sequence"/>
</dbReference>